<dbReference type="Gene3D" id="3.10.450.50">
    <property type="match status" value="1"/>
</dbReference>
<sequence length="164" mass="18895">MNTSNEQIIASFYNAFAVGDAETMASLYHDQVTFNDPAFGTLQGEEVRNMWRMLLSRNKSGIHIQYTDVKANETSGSVNWQASYMFGNPPRKIINKIQASFKFKDGLILEHHDVFNLWTWTQQAFGLPGYLLGWTPMMKNKIRTQTRSLLHKFTEQQNAQGNQR</sequence>
<reference evidence="2 3" key="1">
    <citation type="submission" date="2020-10" db="EMBL/GenBank/DDBJ databases">
        <title>Connecting structure to function with the recovery of over 1000 high-quality activated sludge metagenome-assembled genomes encoding full-length rRNA genes using long-read sequencing.</title>
        <authorList>
            <person name="Singleton C.M."/>
            <person name="Petriglieri F."/>
            <person name="Kristensen J.M."/>
            <person name="Kirkegaard R.H."/>
            <person name="Michaelsen T.Y."/>
            <person name="Andersen M.H."/>
            <person name="Karst S.M."/>
            <person name="Dueholm M.S."/>
            <person name="Nielsen P.H."/>
            <person name="Albertsen M."/>
        </authorList>
    </citation>
    <scope>NUCLEOTIDE SEQUENCE [LARGE SCALE GENOMIC DNA]</scope>
    <source>
        <strain evidence="2">Ribe_18-Q3-R11-54_BAT3C.373</strain>
    </source>
</reference>
<evidence type="ECO:0000313" key="3">
    <source>
        <dbReference type="Proteomes" id="UP000808349"/>
    </source>
</evidence>
<proteinExistence type="predicted"/>
<dbReference type="AlphaFoldDB" id="A0A9D7SBW5"/>
<feature type="domain" description="SnoaL-like" evidence="1">
    <location>
        <begin position="11"/>
        <end position="111"/>
    </location>
</feature>
<evidence type="ECO:0000259" key="1">
    <source>
        <dbReference type="Pfam" id="PF12680"/>
    </source>
</evidence>
<gene>
    <name evidence="2" type="ORF">IPO85_20205</name>
</gene>
<name>A0A9D7SBW5_9BACT</name>
<evidence type="ECO:0000313" key="2">
    <source>
        <dbReference type="EMBL" id="MBK9719792.1"/>
    </source>
</evidence>
<dbReference type="Pfam" id="PF12680">
    <property type="entry name" value="SnoaL_2"/>
    <property type="match status" value="1"/>
</dbReference>
<comment type="caution">
    <text evidence="2">The sequence shown here is derived from an EMBL/GenBank/DDBJ whole genome shotgun (WGS) entry which is preliminary data.</text>
</comment>
<accession>A0A9D7SBW5</accession>
<protein>
    <submittedName>
        <fullName evidence="2">Nuclear transport factor 2 family protein</fullName>
    </submittedName>
</protein>
<dbReference type="InterPro" id="IPR032710">
    <property type="entry name" value="NTF2-like_dom_sf"/>
</dbReference>
<dbReference type="InterPro" id="IPR037401">
    <property type="entry name" value="SnoaL-like"/>
</dbReference>
<dbReference type="EMBL" id="JADKFW010000021">
    <property type="protein sequence ID" value="MBK9719792.1"/>
    <property type="molecule type" value="Genomic_DNA"/>
</dbReference>
<organism evidence="2 3">
    <name type="scientific">Candidatus Defluviibacterium haderslevense</name>
    <dbReference type="NCBI Taxonomy" id="2981993"/>
    <lineage>
        <taxon>Bacteria</taxon>
        <taxon>Pseudomonadati</taxon>
        <taxon>Bacteroidota</taxon>
        <taxon>Saprospiria</taxon>
        <taxon>Saprospirales</taxon>
        <taxon>Saprospiraceae</taxon>
        <taxon>Candidatus Defluviibacterium</taxon>
    </lineage>
</organism>
<dbReference type="Proteomes" id="UP000808349">
    <property type="component" value="Unassembled WGS sequence"/>
</dbReference>
<dbReference type="SUPFAM" id="SSF54427">
    <property type="entry name" value="NTF2-like"/>
    <property type="match status" value="1"/>
</dbReference>